<evidence type="ECO:0000256" key="3">
    <source>
        <dbReference type="ARBA" id="ARBA00022475"/>
    </source>
</evidence>
<keyword evidence="5 7" id="KW-1133">Transmembrane helix</keyword>
<gene>
    <name evidence="10" type="ORF">A3A35_03360</name>
</gene>
<organism evidence="10 11">
    <name type="scientific">Candidatus Kaiserbacteria bacterium RIFCSPLOWO2_01_FULL_51_21</name>
    <dbReference type="NCBI Taxonomy" id="1798508"/>
    <lineage>
        <taxon>Bacteria</taxon>
        <taxon>Candidatus Kaiseribacteriota</taxon>
    </lineage>
</organism>
<dbReference type="GO" id="GO:0004190">
    <property type="term" value="F:aspartic-type endopeptidase activity"/>
    <property type="evidence" value="ECO:0007669"/>
    <property type="project" value="InterPro"/>
</dbReference>
<feature type="transmembrane region" description="Helical" evidence="7">
    <location>
        <begin position="6"/>
        <end position="27"/>
    </location>
</feature>
<evidence type="ECO:0000313" key="11">
    <source>
        <dbReference type="Proteomes" id="UP000179115"/>
    </source>
</evidence>
<dbReference type="PANTHER" id="PTHR30487">
    <property type="entry name" value="TYPE 4 PREPILIN-LIKE PROTEINS LEADER PEPTIDE-PROCESSING ENZYME"/>
    <property type="match status" value="1"/>
</dbReference>
<reference evidence="10 11" key="1">
    <citation type="journal article" date="2016" name="Nat. Commun.">
        <title>Thousands of microbial genomes shed light on interconnected biogeochemical processes in an aquifer system.</title>
        <authorList>
            <person name="Anantharaman K."/>
            <person name="Brown C.T."/>
            <person name="Hug L.A."/>
            <person name="Sharon I."/>
            <person name="Castelle C.J."/>
            <person name="Probst A.J."/>
            <person name="Thomas B.C."/>
            <person name="Singh A."/>
            <person name="Wilkins M.J."/>
            <person name="Karaoz U."/>
            <person name="Brodie E.L."/>
            <person name="Williams K.H."/>
            <person name="Hubbard S.S."/>
            <person name="Banfield J.F."/>
        </authorList>
    </citation>
    <scope>NUCLEOTIDE SEQUENCE [LARGE SCALE GENOMIC DNA]</scope>
</reference>
<protein>
    <recommendedName>
        <fullName evidence="12">Peptidase A24A N-terminal domain-containing protein</fullName>
    </recommendedName>
</protein>
<feature type="transmembrane region" description="Helical" evidence="7">
    <location>
        <begin position="96"/>
        <end position="115"/>
    </location>
</feature>
<feature type="transmembrane region" description="Helical" evidence="7">
    <location>
        <begin position="152"/>
        <end position="171"/>
    </location>
</feature>
<keyword evidence="6 7" id="KW-0472">Membrane</keyword>
<feature type="transmembrane region" description="Helical" evidence="7">
    <location>
        <begin position="121"/>
        <end position="140"/>
    </location>
</feature>
<evidence type="ECO:0000259" key="8">
    <source>
        <dbReference type="Pfam" id="PF01478"/>
    </source>
</evidence>
<evidence type="ECO:0000256" key="5">
    <source>
        <dbReference type="ARBA" id="ARBA00022989"/>
    </source>
</evidence>
<keyword evidence="4 7" id="KW-0812">Transmembrane</keyword>
<comment type="caution">
    <text evidence="10">The sequence shown here is derived from an EMBL/GenBank/DDBJ whole genome shotgun (WGS) entry which is preliminary data.</text>
</comment>
<dbReference type="Proteomes" id="UP000179115">
    <property type="component" value="Unassembled WGS sequence"/>
</dbReference>
<feature type="domain" description="Prepilin type IV endopeptidase peptidase" evidence="8">
    <location>
        <begin position="104"/>
        <end position="213"/>
    </location>
</feature>
<dbReference type="InterPro" id="IPR000045">
    <property type="entry name" value="Prepilin_IV_endopep_pep"/>
</dbReference>
<dbReference type="PANTHER" id="PTHR30487:SF0">
    <property type="entry name" value="PREPILIN LEADER PEPTIDASE_N-METHYLTRANSFERASE-RELATED"/>
    <property type="match status" value="1"/>
</dbReference>
<dbReference type="Pfam" id="PF01478">
    <property type="entry name" value="Peptidase_A24"/>
    <property type="match status" value="1"/>
</dbReference>
<feature type="transmembrane region" description="Helical" evidence="7">
    <location>
        <begin position="191"/>
        <end position="217"/>
    </location>
</feature>
<sequence length="264" mass="28910">MYIALGIFLFCLGACIGSFLNVVVLRYNTGRSLSGRSGCFSCGHTLGFFDLVPVLSFLFSSGRCRYCNSSISLQYPLVESAVGVLFLVLYLKGFPFLLGIYLAVIFSLLTVILVYDIRHKIIPDPFVYAFIALSALSLGIDFDTVTVSTPTLWHALAGPVLFMPFFILWFVSKGTWLGLGDGKLAWGVGWLLGLSGGTTALLIGVWIGAVLSIALLLGQSWLFRGGKRLTMKSEMPFAPFMILGLVLVLFLDINFYSLLSIFSF</sequence>
<dbReference type="Gene3D" id="1.20.120.1220">
    <property type="match status" value="1"/>
</dbReference>
<accession>A0A1F6ECS7</accession>
<dbReference type="InterPro" id="IPR010627">
    <property type="entry name" value="Prepilin_pept_A24_N"/>
</dbReference>
<evidence type="ECO:0000256" key="6">
    <source>
        <dbReference type="ARBA" id="ARBA00023136"/>
    </source>
</evidence>
<feature type="domain" description="Prepilin peptidase A24 N-terminal" evidence="9">
    <location>
        <begin position="12"/>
        <end position="92"/>
    </location>
</feature>
<dbReference type="STRING" id="1798508.A3A35_03360"/>
<feature type="transmembrane region" description="Helical" evidence="7">
    <location>
        <begin position="39"/>
        <end position="59"/>
    </location>
</feature>
<dbReference type="Pfam" id="PF06750">
    <property type="entry name" value="A24_N_bact"/>
    <property type="match status" value="1"/>
</dbReference>
<proteinExistence type="inferred from homology"/>
<evidence type="ECO:0000259" key="9">
    <source>
        <dbReference type="Pfam" id="PF06750"/>
    </source>
</evidence>
<evidence type="ECO:0000256" key="2">
    <source>
        <dbReference type="ARBA" id="ARBA00005801"/>
    </source>
</evidence>
<evidence type="ECO:0000256" key="4">
    <source>
        <dbReference type="ARBA" id="ARBA00022692"/>
    </source>
</evidence>
<comment type="similarity">
    <text evidence="2">Belongs to the peptidase A24 family.</text>
</comment>
<evidence type="ECO:0000256" key="1">
    <source>
        <dbReference type="ARBA" id="ARBA00004651"/>
    </source>
</evidence>
<keyword evidence="3" id="KW-1003">Cell membrane</keyword>
<dbReference type="EMBL" id="MFLV01000022">
    <property type="protein sequence ID" value="OGG71456.1"/>
    <property type="molecule type" value="Genomic_DNA"/>
</dbReference>
<dbReference type="GO" id="GO:0005886">
    <property type="term" value="C:plasma membrane"/>
    <property type="evidence" value="ECO:0007669"/>
    <property type="project" value="UniProtKB-SubCell"/>
</dbReference>
<feature type="transmembrane region" description="Helical" evidence="7">
    <location>
        <begin position="237"/>
        <end position="259"/>
    </location>
</feature>
<comment type="subcellular location">
    <subcellularLocation>
        <location evidence="1">Cell membrane</location>
        <topology evidence="1">Multi-pass membrane protein</topology>
    </subcellularLocation>
</comment>
<evidence type="ECO:0000256" key="7">
    <source>
        <dbReference type="SAM" id="Phobius"/>
    </source>
</evidence>
<name>A0A1F6ECS7_9BACT</name>
<dbReference type="GO" id="GO:0006465">
    <property type="term" value="P:signal peptide processing"/>
    <property type="evidence" value="ECO:0007669"/>
    <property type="project" value="TreeGrafter"/>
</dbReference>
<evidence type="ECO:0000313" key="10">
    <source>
        <dbReference type="EMBL" id="OGG71456.1"/>
    </source>
</evidence>
<dbReference type="InterPro" id="IPR050882">
    <property type="entry name" value="Prepilin_peptidase/N-MTase"/>
</dbReference>
<dbReference type="AlphaFoldDB" id="A0A1F6ECS7"/>
<evidence type="ECO:0008006" key="12">
    <source>
        <dbReference type="Google" id="ProtNLM"/>
    </source>
</evidence>